<evidence type="ECO:0000259" key="6">
    <source>
        <dbReference type="PROSITE" id="PS50893"/>
    </source>
</evidence>
<dbReference type="PROSITE" id="PS50893">
    <property type="entry name" value="ABC_TRANSPORTER_2"/>
    <property type="match status" value="1"/>
</dbReference>
<keyword evidence="8" id="KW-1185">Reference proteome</keyword>
<name>A0A2J8AC81_9CHLO</name>
<proteinExistence type="inferred from homology"/>
<organism evidence="7 8">
    <name type="scientific">Tetrabaena socialis</name>
    <dbReference type="NCBI Taxonomy" id="47790"/>
    <lineage>
        <taxon>Eukaryota</taxon>
        <taxon>Viridiplantae</taxon>
        <taxon>Chlorophyta</taxon>
        <taxon>core chlorophytes</taxon>
        <taxon>Chlorophyceae</taxon>
        <taxon>CS clade</taxon>
        <taxon>Chlamydomonadales</taxon>
        <taxon>Tetrabaenaceae</taxon>
        <taxon>Tetrabaena</taxon>
    </lineage>
</organism>
<feature type="transmembrane region" description="Helical" evidence="5">
    <location>
        <begin position="285"/>
        <end position="306"/>
    </location>
</feature>
<keyword evidence="5" id="KW-0472">Membrane</keyword>
<feature type="region of interest" description="Disordered" evidence="4">
    <location>
        <begin position="228"/>
        <end position="253"/>
    </location>
</feature>
<dbReference type="InterPro" id="IPR027417">
    <property type="entry name" value="P-loop_NTPase"/>
</dbReference>
<feature type="transmembrane region" description="Helical" evidence="5">
    <location>
        <begin position="327"/>
        <end position="350"/>
    </location>
</feature>
<feature type="compositionally biased region" description="Low complexity" evidence="4">
    <location>
        <begin position="229"/>
        <end position="253"/>
    </location>
</feature>
<sequence length="1516" mass="151103">MACSHRYFDDLFLGVYGTAEAAMDAAAAATAAGRRPRSGPRGRLHGREGAVANATAAAAGALGARGGGDAGGGGRRRALEGDHAAPHGRKRLPPRRPRRRLVAVPSRLWAVVEFASGPEPGAGADYSIRMDAFNLPSTFSRLSPPECTTCAKDFVPYPASGFLSLQAAVDAYVLGTAHEDGLHGAGDPWAGDEAEALAWLPAAIRPHLASGPGQQPEHANHQARLRYLSGNSSSNSGDSSSDTPPSSGNSSANVSAAPGHFGVWLTPFPTLGQEVNAFYEYATPLLGLLTACSFSLPLAMAVRAMVSQRQRGLAHLLALLGLPQRRWQAAWLLAALPVLAASFLLEGWLAGATYLSRVEPGLLAAVMCGGALAAAGWAVLLGCVFREERVAATGSFLATLLASAPALVLHSAGAGRPPGGGGRGNAPGLHLYLGMSSLSQELSGGSGRKLQLALALAGRPAVLLLDEVAAGVDAGSRQAIWRALSLAKRGPWGSSAGGAAILFTSHHLGEVAALADRVAVLEQGRLQSLTPAAALCTAVQGGRCVLRITTRPAGPSSMLLAAVLARLPADGRAVRVLYSGVTCTAISAVAGDASDAAGSAACLQQLLPYLQALCQQRQQGGPELDASRSHGLLPPIRGGGGGAEGDESLESKATPPVPPYTNSASNLSSCGAASVALSQLSYDDAEPRRYGSGGGDEEEAQPLVLVRCSVGPPSLEDVLLLMGAGALAAGSDCGGGSGGGIGVTASSSSSSCSRPDPIARAPLEVQPQGRGREHALAAAPQPPSPEEAAGGHCGGPAECRTPDAPATGGGDAAAVAGPRAAAATAPDIAADTGPAPAGGGRSGRADGRHGAGAPLLAAVLPLLAIKHTAQWRRDLPSQLRLLLLPALAVALCVGLLRLKPPTAGPPAPLDLAWLGQGQPVPVAGLPSEWGRLAAAAAAAMASSSGGAEQARGAAAGAEDGGVSGVAAEVEALYGLGLAPLRREWLVEAEDGSVAAAGPSATVEAAASSIDVSRWVLRVATVAANATRQASPAGASTTPAVGPVPQPPLQAAMVFGDTVMGARLQRVAVAAGGWLLQQLLAPPLPPPQREAPTGGADRGGDLPMLRSHIKAMTAEADAVPKTMDYLYDRMLMHELFSALGYAARAASRAQQPQGAARSQAGHQEGPQVGLDPAGKAEGAIGGAASSGGGDSDSGGSASAPAHGELSGREAQGAQRRRHRLLLQAEARAGAAAAAAVEVEVGAAAAAHAFNGTAPSAAAEVEAAALRAGPGGGGPERGGASGLDLFHLQRMVALCNLSLPEPGQPGGEGGAGWLVGGGDGGGGDGGGGGGGHVGGGSFVVRSAGEAASGAKQQQLATPGCSPLSYWLASWCADLLPQCLAAAAVAALLRAGGAEAYGGSGAAVGGLVLLLVGYAAAALPWGYCIALGAGSPAAAQTASALPPLLLVPTWQGLVSNAALLCGVGLALARQVLSHIAPWSWLAARLLPLFRLLPPFCLVDGLLQARGPRGLPLWGRVRGP</sequence>
<keyword evidence="7" id="KW-0547">Nucleotide-binding</keyword>
<evidence type="ECO:0000256" key="3">
    <source>
        <dbReference type="ARBA" id="ARBA00022737"/>
    </source>
</evidence>
<dbReference type="Proteomes" id="UP000236333">
    <property type="component" value="Unassembled WGS sequence"/>
</dbReference>
<feature type="compositionally biased region" description="Basic residues" evidence="4">
    <location>
        <begin position="86"/>
        <end position="98"/>
    </location>
</feature>
<feature type="transmembrane region" description="Helical" evidence="5">
    <location>
        <begin position="390"/>
        <end position="409"/>
    </location>
</feature>
<feature type="compositionally biased region" description="Gly residues" evidence="4">
    <location>
        <begin position="63"/>
        <end position="73"/>
    </location>
</feature>
<keyword evidence="2" id="KW-0813">Transport</keyword>
<dbReference type="GO" id="GO:0016020">
    <property type="term" value="C:membrane"/>
    <property type="evidence" value="ECO:0007669"/>
    <property type="project" value="InterPro"/>
</dbReference>
<keyword evidence="7" id="KW-0067">ATP-binding</keyword>
<protein>
    <submittedName>
        <fullName evidence="7">ATP-binding cassette sub-family A member 13</fullName>
    </submittedName>
</protein>
<evidence type="ECO:0000256" key="5">
    <source>
        <dbReference type="SAM" id="Phobius"/>
    </source>
</evidence>
<feature type="transmembrane region" description="Helical" evidence="5">
    <location>
        <begin position="362"/>
        <end position="383"/>
    </location>
</feature>
<keyword evidence="5" id="KW-1133">Transmembrane helix</keyword>
<dbReference type="GO" id="GO:0005524">
    <property type="term" value="F:ATP binding"/>
    <property type="evidence" value="ECO:0007669"/>
    <property type="project" value="UniProtKB-KW"/>
</dbReference>
<evidence type="ECO:0000256" key="4">
    <source>
        <dbReference type="SAM" id="MobiDB-lite"/>
    </source>
</evidence>
<reference evidence="7 8" key="1">
    <citation type="journal article" date="2017" name="Mol. Biol. Evol.">
        <title>The 4-celled Tetrabaena socialis nuclear genome reveals the essential components for genetic control of cell number at the origin of multicellularity in the volvocine lineage.</title>
        <authorList>
            <person name="Featherston J."/>
            <person name="Arakaki Y."/>
            <person name="Hanschen E.R."/>
            <person name="Ferris P.J."/>
            <person name="Michod R.E."/>
            <person name="Olson B.J.S.C."/>
            <person name="Nozaki H."/>
            <person name="Durand P.M."/>
        </authorList>
    </citation>
    <scope>NUCLEOTIDE SEQUENCE [LARGE SCALE GENOMIC DNA]</scope>
    <source>
        <strain evidence="7 8">NIES-571</strain>
    </source>
</reference>
<dbReference type="Gene3D" id="3.40.50.300">
    <property type="entry name" value="P-loop containing nucleotide triphosphate hydrolases"/>
    <property type="match status" value="1"/>
</dbReference>
<dbReference type="GO" id="GO:0005319">
    <property type="term" value="F:lipid transporter activity"/>
    <property type="evidence" value="ECO:0007669"/>
    <property type="project" value="TreeGrafter"/>
</dbReference>
<dbReference type="OrthoDB" id="548669at2759"/>
<dbReference type="InterPro" id="IPR003439">
    <property type="entry name" value="ABC_transporter-like_ATP-bd"/>
</dbReference>
<evidence type="ECO:0000313" key="8">
    <source>
        <dbReference type="Proteomes" id="UP000236333"/>
    </source>
</evidence>
<feature type="region of interest" description="Disordered" evidence="4">
    <location>
        <begin position="621"/>
        <end position="665"/>
    </location>
</feature>
<feature type="region of interest" description="Disordered" evidence="4">
    <location>
        <begin position="1149"/>
        <end position="1215"/>
    </location>
</feature>
<dbReference type="GO" id="GO:0016887">
    <property type="term" value="F:ATP hydrolysis activity"/>
    <property type="evidence" value="ECO:0007669"/>
    <property type="project" value="InterPro"/>
</dbReference>
<keyword evidence="3" id="KW-0677">Repeat</keyword>
<feature type="domain" description="ABC transporter" evidence="6">
    <location>
        <begin position="272"/>
        <end position="548"/>
    </location>
</feature>
<feature type="compositionally biased region" description="Gly residues" evidence="4">
    <location>
        <begin position="1178"/>
        <end position="1191"/>
    </location>
</feature>
<evidence type="ECO:0000256" key="1">
    <source>
        <dbReference type="ARBA" id="ARBA00008526"/>
    </source>
</evidence>
<gene>
    <name evidence="7" type="ORF">TSOC_003186</name>
</gene>
<dbReference type="InterPro" id="IPR026082">
    <property type="entry name" value="ABCA"/>
</dbReference>
<feature type="compositionally biased region" description="Low complexity" evidence="4">
    <location>
        <begin position="1149"/>
        <end position="1160"/>
    </location>
</feature>
<feature type="region of interest" description="Disordered" evidence="4">
    <location>
        <begin position="768"/>
        <end position="849"/>
    </location>
</feature>
<dbReference type="PANTHER" id="PTHR19229">
    <property type="entry name" value="ATP-BINDING CASSETTE TRANSPORTER SUBFAMILY A ABCA"/>
    <property type="match status" value="1"/>
</dbReference>
<dbReference type="EMBL" id="PGGS01000066">
    <property type="protein sequence ID" value="PNH10125.1"/>
    <property type="molecule type" value="Genomic_DNA"/>
</dbReference>
<evidence type="ECO:0000313" key="7">
    <source>
        <dbReference type="EMBL" id="PNH10125.1"/>
    </source>
</evidence>
<comment type="caution">
    <text evidence="7">The sequence shown here is derived from an EMBL/GenBank/DDBJ whole genome shotgun (WGS) entry which is preliminary data.</text>
</comment>
<feature type="compositionally biased region" description="Low complexity" evidence="4">
    <location>
        <begin position="802"/>
        <end position="835"/>
    </location>
</feature>
<comment type="similarity">
    <text evidence="1">Belongs to the ABC transporter superfamily. ABCA family. CPR flippase (TC 3.A.1.211) subfamily.</text>
</comment>
<dbReference type="SUPFAM" id="SSF52540">
    <property type="entry name" value="P-loop containing nucleoside triphosphate hydrolases"/>
    <property type="match status" value="1"/>
</dbReference>
<feature type="region of interest" description="Disordered" evidence="4">
    <location>
        <begin position="62"/>
        <end position="98"/>
    </location>
</feature>
<dbReference type="PANTHER" id="PTHR19229:SF36">
    <property type="entry name" value="ATP-BINDING CASSETTE SUB-FAMILY A MEMBER 2"/>
    <property type="match status" value="1"/>
</dbReference>
<keyword evidence="5" id="KW-0812">Transmembrane</keyword>
<accession>A0A2J8AC81</accession>
<dbReference type="GO" id="GO:0140359">
    <property type="term" value="F:ABC-type transporter activity"/>
    <property type="evidence" value="ECO:0007669"/>
    <property type="project" value="InterPro"/>
</dbReference>
<feature type="region of interest" description="Disordered" evidence="4">
    <location>
        <begin position="1304"/>
        <end position="1326"/>
    </location>
</feature>
<feature type="region of interest" description="Disordered" evidence="4">
    <location>
        <begin position="1080"/>
        <end position="1102"/>
    </location>
</feature>
<feature type="compositionally biased region" description="Low complexity" evidence="4">
    <location>
        <begin position="1192"/>
        <end position="1202"/>
    </location>
</feature>
<evidence type="ECO:0000256" key="2">
    <source>
        <dbReference type="ARBA" id="ARBA00022448"/>
    </source>
</evidence>